<keyword evidence="2" id="KW-1185">Reference proteome</keyword>
<dbReference type="AlphaFoldDB" id="A0A8J8NRQ7"/>
<reference evidence="1" key="1">
    <citation type="submission" date="2019-06" db="EMBL/GenBank/DDBJ databases">
        <authorList>
            <person name="Zheng W."/>
        </authorList>
    </citation>
    <scope>NUCLEOTIDE SEQUENCE</scope>
    <source>
        <strain evidence="1">QDHG01</strain>
    </source>
</reference>
<dbReference type="Proteomes" id="UP000785679">
    <property type="component" value="Unassembled WGS sequence"/>
</dbReference>
<dbReference type="EMBL" id="RRYP01009070">
    <property type="protein sequence ID" value="TNV79320.1"/>
    <property type="molecule type" value="Genomic_DNA"/>
</dbReference>
<name>A0A8J8NRQ7_HALGN</name>
<organism evidence="1 2">
    <name type="scientific">Halteria grandinella</name>
    <dbReference type="NCBI Taxonomy" id="5974"/>
    <lineage>
        <taxon>Eukaryota</taxon>
        <taxon>Sar</taxon>
        <taxon>Alveolata</taxon>
        <taxon>Ciliophora</taxon>
        <taxon>Intramacronucleata</taxon>
        <taxon>Spirotrichea</taxon>
        <taxon>Stichotrichia</taxon>
        <taxon>Sporadotrichida</taxon>
        <taxon>Halteriidae</taxon>
        <taxon>Halteria</taxon>
    </lineage>
</organism>
<comment type="caution">
    <text evidence="1">The sequence shown here is derived from an EMBL/GenBank/DDBJ whole genome shotgun (WGS) entry which is preliminary data.</text>
</comment>
<sequence length="129" mass="15022">MHTIGIILDERLYFMNQIYASMQMHSPFGPIKRVCLSIQFQNPLPFTYNMITSYFSILFLIFQNKPFKPSKSFQQSWQTTSQSYLLRKICSIKQSSGRRFLLSIVSSKIEVTEFSIIPSFDLSCILLSI</sequence>
<evidence type="ECO:0000313" key="1">
    <source>
        <dbReference type="EMBL" id="TNV79320.1"/>
    </source>
</evidence>
<protein>
    <submittedName>
        <fullName evidence="1">Uncharacterized protein</fullName>
    </submittedName>
</protein>
<evidence type="ECO:0000313" key="2">
    <source>
        <dbReference type="Proteomes" id="UP000785679"/>
    </source>
</evidence>
<gene>
    <name evidence="1" type="ORF">FGO68_gene14955</name>
</gene>
<accession>A0A8J8NRQ7</accession>
<proteinExistence type="predicted"/>